<evidence type="ECO:0000256" key="8">
    <source>
        <dbReference type="PROSITE-ProRule" id="PRU00042"/>
    </source>
</evidence>
<evidence type="ECO:0000256" key="4">
    <source>
        <dbReference type="ARBA" id="ARBA00022771"/>
    </source>
</evidence>
<feature type="compositionally biased region" description="Basic and acidic residues" evidence="9">
    <location>
        <begin position="166"/>
        <end position="188"/>
    </location>
</feature>
<keyword evidence="5" id="KW-0862">Zinc</keyword>
<keyword evidence="2" id="KW-0479">Metal-binding</keyword>
<dbReference type="PANTHER" id="PTHR24404">
    <property type="entry name" value="ZINC FINGER PROTEIN"/>
    <property type="match status" value="1"/>
</dbReference>
<evidence type="ECO:0000256" key="6">
    <source>
        <dbReference type="ARBA" id="ARBA00023125"/>
    </source>
</evidence>
<dbReference type="EMBL" id="CAXLJM020000104">
    <property type="protein sequence ID" value="CAL8134336.1"/>
    <property type="molecule type" value="Genomic_DNA"/>
</dbReference>
<keyword evidence="12" id="KW-1185">Reference proteome</keyword>
<keyword evidence="6" id="KW-0238">DNA-binding</keyword>
<protein>
    <recommendedName>
        <fullName evidence="10">C2H2-type domain-containing protein</fullName>
    </recommendedName>
</protein>
<dbReference type="Gene3D" id="3.30.160.60">
    <property type="entry name" value="Classic Zinc Finger"/>
    <property type="match status" value="1"/>
</dbReference>
<evidence type="ECO:0000256" key="1">
    <source>
        <dbReference type="ARBA" id="ARBA00004123"/>
    </source>
</evidence>
<evidence type="ECO:0000313" key="11">
    <source>
        <dbReference type="EMBL" id="CAL8134336.1"/>
    </source>
</evidence>
<dbReference type="Pfam" id="PF00096">
    <property type="entry name" value="zf-C2H2"/>
    <property type="match status" value="1"/>
</dbReference>
<keyword evidence="3" id="KW-0677">Repeat</keyword>
<evidence type="ECO:0000256" key="7">
    <source>
        <dbReference type="ARBA" id="ARBA00023242"/>
    </source>
</evidence>
<dbReference type="Proteomes" id="UP001642540">
    <property type="component" value="Unassembled WGS sequence"/>
</dbReference>
<name>A0ABP1RS34_9HEXA</name>
<evidence type="ECO:0000256" key="9">
    <source>
        <dbReference type="SAM" id="MobiDB-lite"/>
    </source>
</evidence>
<evidence type="ECO:0000256" key="3">
    <source>
        <dbReference type="ARBA" id="ARBA00022737"/>
    </source>
</evidence>
<reference evidence="11 12" key="1">
    <citation type="submission" date="2024-08" db="EMBL/GenBank/DDBJ databases">
        <authorList>
            <person name="Cucini C."/>
            <person name="Frati F."/>
        </authorList>
    </citation>
    <scope>NUCLEOTIDE SEQUENCE [LARGE SCALE GENOMIC DNA]</scope>
</reference>
<sequence length="337" mass="38217">MEDVGLNGNSFRFDLSFADIKPDLGMIPLMVSVKEEEKADESLSCFRGRPFRIRNPASVLKLRRDLENFKQQKESSSADVKASTSGGHASLSLHAKVDTLSKNLDEFRKQWIQANSIASGYQWSWSMPTEIVTTPRLQHSSQETVVSMEAASEEPGGGPSVNNTVADEHNSSCKGRNNSERQHEHEDANSFSTSKNSQLYPLVPNHIDITVLPGKPAWYRCNICQKRFIMKAQIMNHDNCQKGENLFKCEQCGRGFVTKSHYEYHLKMHERQAKGNIGTRDPVGNKGMYIIFCQFLSRHDITFVGALLNDSHICCFAQVLVIFFQQDFNDQPNHRHF</sequence>
<evidence type="ECO:0000313" key="12">
    <source>
        <dbReference type="Proteomes" id="UP001642540"/>
    </source>
</evidence>
<feature type="region of interest" description="Disordered" evidence="9">
    <location>
        <begin position="148"/>
        <end position="195"/>
    </location>
</feature>
<evidence type="ECO:0000256" key="2">
    <source>
        <dbReference type="ARBA" id="ARBA00022723"/>
    </source>
</evidence>
<dbReference type="InterPro" id="IPR050589">
    <property type="entry name" value="Ikaros_C2H2-ZF"/>
</dbReference>
<dbReference type="PANTHER" id="PTHR24404:SF114">
    <property type="entry name" value="KLUMPFUSS, ISOFORM B-RELATED"/>
    <property type="match status" value="1"/>
</dbReference>
<comment type="caution">
    <text evidence="11">The sequence shown here is derived from an EMBL/GenBank/DDBJ whole genome shotgun (WGS) entry which is preliminary data.</text>
</comment>
<keyword evidence="4 8" id="KW-0863">Zinc-finger</keyword>
<proteinExistence type="predicted"/>
<evidence type="ECO:0000259" key="10">
    <source>
        <dbReference type="PROSITE" id="PS50157"/>
    </source>
</evidence>
<dbReference type="PROSITE" id="PS00028">
    <property type="entry name" value="ZINC_FINGER_C2H2_1"/>
    <property type="match status" value="1"/>
</dbReference>
<keyword evidence="7" id="KW-0539">Nucleus</keyword>
<feature type="domain" description="C2H2-type" evidence="10">
    <location>
        <begin position="247"/>
        <end position="274"/>
    </location>
</feature>
<dbReference type="PROSITE" id="PS50157">
    <property type="entry name" value="ZINC_FINGER_C2H2_2"/>
    <property type="match status" value="2"/>
</dbReference>
<dbReference type="SMART" id="SM00355">
    <property type="entry name" value="ZnF_C2H2"/>
    <property type="match status" value="2"/>
</dbReference>
<dbReference type="SUPFAM" id="SSF57667">
    <property type="entry name" value="beta-beta-alpha zinc fingers"/>
    <property type="match status" value="1"/>
</dbReference>
<accession>A0ABP1RS34</accession>
<evidence type="ECO:0000256" key="5">
    <source>
        <dbReference type="ARBA" id="ARBA00022833"/>
    </source>
</evidence>
<organism evidence="11 12">
    <name type="scientific">Orchesella dallaii</name>
    <dbReference type="NCBI Taxonomy" id="48710"/>
    <lineage>
        <taxon>Eukaryota</taxon>
        <taxon>Metazoa</taxon>
        <taxon>Ecdysozoa</taxon>
        <taxon>Arthropoda</taxon>
        <taxon>Hexapoda</taxon>
        <taxon>Collembola</taxon>
        <taxon>Entomobryomorpha</taxon>
        <taxon>Entomobryoidea</taxon>
        <taxon>Orchesellidae</taxon>
        <taxon>Orchesellinae</taxon>
        <taxon>Orchesella</taxon>
    </lineage>
</organism>
<comment type="subcellular location">
    <subcellularLocation>
        <location evidence="1">Nucleus</location>
    </subcellularLocation>
</comment>
<feature type="domain" description="C2H2-type" evidence="10">
    <location>
        <begin position="219"/>
        <end position="246"/>
    </location>
</feature>
<dbReference type="InterPro" id="IPR013087">
    <property type="entry name" value="Znf_C2H2_type"/>
</dbReference>
<dbReference type="InterPro" id="IPR036236">
    <property type="entry name" value="Znf_C2H2_sf"/>
</dbReference>
<gene>
    <name evidence="11" type="ORF">ODALV1_LOCUS25476</name>
</gene>